<reference evidence="1 2" key="1">
    <citation type="journal article" date="2012" name="PLoS Pathog.">
        <title>The genome of the obligate intracellular parasite Trachipleistophora hominis: new insights into microsporidian genome dynamics and reductive evolution.</title>
        <authorList>
            <person name="Heinz E."/>
            <person name="Williams T.A."/>
            <person name="Nakjang S."/>
            <person name="Noel C.J."/>
            <person name="Swan D.C."/>
            <person name="Goldberg A.V."/>
            <person name="Harris S.R."/>
            <person name="Weinmaier T."/>
            <person name="Markert S."/>
            <person name="Becher D."/>
            <person name="Bernhardt J."/>
            <person name="Dagan T."/>
            <person name="Hacker C."/>
            <person name="Lucocq J.M."/>
            <person name="Schweder T."/>
            <person name="Rattei T."/>
            <person name="Hall N."/>
            <person name="Hirt R.P."/>
            <person name="Embley T.M."/>
        </authorList>
    </citation>
    <scope>NUCLEOTIDE SEQUENCE [LARGE SCALE GENOMIC DNA]</scope>
</reference>
<dbReference type="Proteomes" id="UP000011185">
    <property type="component" value="Unassembled WGS sequence"/>
</dbReference>
<keyword evidence="2" id="KW-1185">Reference proteome</keyword>
<dbReference type="VEuPathDB" id="MicrosporidiaDB:THOM_0328"/>
<protein>
    <submittedName>
        <fullName evidence="1">Uncharacterized protein</fullName>
    </submittedName>
</protein>
<evidence type="ECO:0000313" key="1">
    <source>
        <dbReference type="EMBL" id="ELQ76612.1"/>
    </source>
</evidence>
<dbReference type="InParanoid" id="L7K0D1"/>
<dbReference type="EMBL" id="JH993832">
    <property type="protein sequence ID" value="ELQ76612.1"/>
    <property type="molecule type" value="Genomic_DNA"/>
</dbReference>
<dbReference type="HOGENOM" id="CLU_1485518_0_0_1"/>
<dbReference type="AlphaFoldDB" id="L7K0D1"/>
<evidence type="ECO:0000313" key="2">
    <source>
        <dbReference type="Proteomes" id="UP000011185"/>
    </source>
</evidence>
<name>L7K0D1_TRAHO</name>
<organism evidence="1 2">
    <name type="scientific">Trachipleistophora hominis</name>
    <name type="common">Microsporidian parasite</name>
    <dbReference type="NCBI Taxonomy" id="72359"/>
    <lineage>
        <taxon>Eukaryota</taxon>
        <taxon>Fungi</taxon>
        <taxon>Fungi incertae sedis</taxon>
        <taxon>Microsporidia</taxon>
        <taxon>Pleistophoridae</taxon>
        <taxon>Trachipleistophora</taxon>
    </lineage>
</organism>
<sequence>VNANMFLCILLIGTNSRLHTPKNTNFAAMINIGNNGHIEDWRSLSDIKQDYIHENSPYNEEPHSKMVREGNLYEDYNPDHTKRNTVIRNEVFDLMLKKNDFRYVDHEIRNMIKRDREEYQNLLAEIGLRPKKDNFGDMNADLNDKKTDPQQKKNIAFNLEVQQHKKFLLNRFENEVDEDRVD</sequence>
<dbReference type="OrthoDB" id="10424123at2759"/>
<dbReference type="OMA" id="NNGHIED"/>
<feature type="non-terminal residue" evidence="1">
    <location>
        <position position="1"/>
    </location>
</feature>
<proteinExistence type="predicted"/>
<gene>
    <name evidence="1" type="ORF">THOM_0328</name>
</gene>
<accession>L7K0D1</accession>